<name>A0A7K8ZKN6_9PASS</name>
<proteinExistence type="inferred from homology"/>
<organism evidence="7 8">
    <name type="scientific">Grallaria varia</name>
    <name type="common">variegated antpitta</name>
    <dbReference type="NCBI Taxonomy" id="117165"/>
    <lineage>
        <taxon>Eukaryota</taxon>
        <taxon>Metazoa</taxon>
        <taxon>Chordata</taxon>
        <taxon>Craniata</taxon>
        <taxon>Vertebrata</taxon>
        <taxon>Euteleostomi</taxon>
        <taxon>Archelosauria</taxon>
        <taxon>Archosauria</taxon>
        <taxon>Dinosauria</taxon>
        <taxon>Saurischia</taxon>
        <taxon>Theropoda</taxon>
        <taxon>Coelurosauria</taxon>
        <taxon>Aves</taxon>
        <taxon>Neognathae</taxon>
        <taxon>Neoaves</taxon>
        <taxon>Telluraves</taxon>
        <taxon>Australaves</taxon>
        <taxon>Passeriformes</taxon>
        <taxon>Formicariidae</taxon>
        <taxon>Grallaria</taxon>
    </lineage>
</organism>
<comment type="similarity">
    <text evidence="2">Belongs to the potassium channel KCNE family.</text>
</comment>
<comment type="caution">
    <text evidence="7">The sequence shown here is derived from an EMBL/GenBank/DDBJ whole genome shotgun (WGS) entry which is preliminary data.</text>
</comment>
<dbReference type="GO" id="GO:0060307">
    <property type="term" value="P:regulation of ventricular cardiac muscle cell membrane repolarization"/>
    <property type="evidence" value="ECO:0007669"/>
    <property type="project" value="TreeGrafter"/>
</dbReference>
<reference evidence="7 8" key="1">
    <citation type="submission" date="2019-09" db="EMBL/GenBank/DDBJ databases">
        <title>Bird 10,000 Genomes (B10K) Project - Family phase.</title>
        <authorList>
            <person name="Zhang G."/>
        </authorList>
    </citation>
    <scope>NUCLEOTIDE SEQUENCE [LARGE SCALE GENOMIC DNA]</scope>
    <source>
        <strain evidence="7">B10K-DU-001-02</strain>
        <tissue evidence="7">Muscle</tissue>
    </source>
</reference>
<dbReference type="PANTHER" id="PTHR15282:SF10">
    <property type="entry name" value="POTASSIUM VOLTAGE-GATED CHANNEL SUBFAMILY E MEMBER 1"/>
    <property type="match status" value="1"/>
</dbReference>
<dbReference type="AlphaFoldDB" id="A0A7K8ZKN6"/>
<evidence type="ECO:0000256" key="4">
    <source>
        <dbReference type="ARBA" id="ARBA00022989"/>
    </source>
</evidence>
<comment type="subcellular location">
    <subcellularLocation>
        <location evidence="1">Membrane</location>
        <topology evidence="1">Single-pass membrane protein</topology>
    </subcellularLocation>
</comment>
<keyword evidence="4 6" id="KW-1133">Transmembrane helix</keyword>
<evidence type="ECO:0000256" key="5">
    <source>
        <dbReference type="ARBA" id="ARBA00023136"/>
    </source>
</evidence>
<feature type="non-terminal residue" evidence="7">
    <location>
        <position position="1"/>
    </location>
</feature>
<feature type="non-terminal residue" evidence="7">
    <location>
        <position position="129"/>
    </location>
</feature>
<dbReference type="GO" id="GO:1902282">
    <property type="term" value="F:voltage-gated potassium channel activity involved in ventricular cardiac muscle cell action potential repolarization"/>
    <property type="evidence" value="ECO:0007669"/>
    <property type="project" value="TreeGrafter"/>
</dbReference>
<dbReference type="GO" id="GO:0015459">
    <property type="term" value="F:potassium channel regulator activity"/>
    <property type="evidence" value="ECO:0007669"/>
    <property type="project" value="TreeGrafter"/>
</dbReference>
<feature type="transmembrane region" description="Helical" evidence="6">
    <location>
        <begin position="45"/>
        <end position="64"/>
    </location>
</feature>
<dbReference type="GO" id="GO:0005251">
    <property type="term" value="F:delayed rectifier potassium channel activity"/>
    <property type="evidence" value="ECO:0007669"/>
    <property type="project" value="TreeGrafter"/>
</dbReference>
<dbReference type="GO" id="GO:0008076">
    <property type="term" value="C:voltage-gated potassium channel complex"/>
    <property type="evidence" value="ECO:0007669"/>
    <property type="project" value="TreeGrafter"/>
</dbReference>
<dbReference type="Pfam" id="PF02060">
    <property type="entry name" value="ISK_Channel"/>
    <property type="match status" value="1"/>
</dbReference>
<evidence type="ECO:0000256" key="2">
    <source>
        <dbReference type="ARBA" id="ARBA00005688"/>
    </source>
</evidence>
<protein>
    <submittedName>
        <fullName evidence="7">KCNE1 protein</fullName>
    </submittedName>
</protein>
<keyword evidence="8" id="KW-1185">Reference proteome</keyword>
<evidence type="ECO:0000256" key="1">
    <source>
        <dbReference type="ARBA" id="ARBA00004167"/>
    </source>
</evidence>
<dbReference type="GO" id="GO:0044325">
    <property type="term" value="F:transmembrane transporter binding"/>
    <property type="evidence" value="ECO:0007669"/>
    <property type="project" value="TreeGrafter"/>
</dbReference>
<gene>
    <name evidence="7" type="primary">Kcne1</name>
    <name evidence="7" type="ORF">GRAVAR_R14892</name>
</gene>
<evidence type="ECO:0000256" key="6">
    <source>
        <dbReference type="SAM" id="Phobius"/>
    </source>
</evidence>
<keyword evidence="5 6" id="KW-0472">Membrane</keyword>
<accession>A0A7K8ZKN6</accession>
<evidence type="ECO:0000313" key="7">
    <source>
        <dbReference type="EMBL" id="NXG15963.1"/>
    </source>
</evidence>
<sequence length="129" mass="13866">LLLSNSTALPLLLSKLLQECLEPPNSSAPAPAPAQPSDAGASLELLFVLLMVGLLGFFTAGVLVTNLRSRGPPGTPDPFDTYIATDRWRRKDREHLHAKGLQSYGLCCVLENQLAVEQPGAHIPQEKPS</sequence>
<dbReference type="Proteomes" id="UP000591535">
    <property type="component" value="Unassembled WGS sequence"/>
</dbReference>
<dbReference type="InterPro" id="IPR000369">
    <property type="entry name" value="K_chnl_KCNE"/>
</dbReference>
<dbReference type="EMBL" id="VWZG01003204">
    <property type="protein sequence ID" value="NXG15963.1"/>
    <property type="molecule type" value="Genomic_DNA"/>
</dbReference>
<keyword evidence="3 6" id="KW-0812">Transmembrane</keyword>
<dbReference type="GO" id="GO:0097623">
    <property type="term" value="P:potassium ion export across plasma membrane"/>
    <property type="evidence" value="ECO:0007669"/>
    <property type="project" value="TreeGrafter"/>
</dbReference>
<evidence type="ECO:0000256" key="3">
    <source>
        <dbReference type="ARBA" id="ARBA00022692"/>
    </source>
</evidence>
<evidence type="ECO:0000313" key="8">
    <source>
        <dbReference type="Proteomes" id="UP000591535"/>
    </source>
</evidence>
<dbReference type="GO" id="GO:0086091">
    <property type="term" value="P:regulation of heart rate by cardiac conduction"/>
    <property type="evidence" value="ECO:0007669"/>
    <property type="project" value="TreeGrafter"/>
</dbReference>
<dbReference type="PANTHER" id="PTHR15282">
    <property type="entry name" value="POTASSIUM VOLTAGE-GATED CHANNEL SUBFAMILY E MEMBER 1, 3"/>
    <property type="match status" value="1"/>
</dbReference>